<name>A0A330W3V3_KLEPN</name>
<feature type="transmembrane region" description="Helical" evidence="1">
    <location>
        <begin position="84"/>
        <end position="105"/>
    </location>
</feature>
<reference evidence="2 3" key="1">
    <citation type="submission" date="2018-06" db="EMBL/GenBank/DDBJ databases">
        <authorList>
            <consortium name="Pathogen Informatics"/>
            <person name="Doyle S."/>
        </authorList>
    </citation>
    <scope>NUCLEOTIDE SEQUENCE [LARGE SCALE GENOMIC DNA]</scope>
    <source>
        <strain evidence="2 3">NCTC9140</strain>
    </source>
</reference>
<dbReference type="Pfam" id="PF19942">
    <property type="entry name" value="DUF6404"/>
    <property type="match status" value="1"/>
</dbReference>
<dbReference type="Proteomes" id="UP000254938">
    <property type="component" value="Unassembled WGS sequence"/>
</dbReference>
<accession>A0A330W3V3</accession>
<dbReference type="RefSeq" id="WP_019704573.1">
    <property type="nucleotide sequence ID" value="NZ_AP023149.1"/>
</dbReference>
<dbReference type="EMBL" id="UGKQ01000003">
    <property type="protein sequence ID" value="STS78592.1"/>
    <property type="molecule type" value="Genomic_DNA"/>
</dbReference>
<keyword evidence="1" id="KW-0472">Membrane</keyword>
<organism evidence="2 3">
    <name type="scientific">Klebsiella pneumoniae</name>
    <dbReference type="NCBI Taxonomy" id="573"/>
    <lineage>
        <taxon>Bacteria</taxon>
        <taxon>Pseudomonadati</taxon>
        <taxon>Pseudomonadota</taxon>
        <taxon>Gammaproteobacteria</taxon>
        <taxon>Enterobacterales</taxon>
        <taxon>Enterobacteriaceae</taxon>
        <taxon>Klebsiella/Raoultella group</taxon>
        <taxon>Klebsiella</taxon>
        <taxon>Klebsiella pneumoniae complex</taxon>
    </lineage>
</organism>
<keyword evidence="1" id="KW-0812">Transmembrane</keyword>
<dbReference type="InterPro" id="IPR045644">
    <property type="entry name" value="DUF6404"/>
</dbReference>
<evidence type="ECO:0000313" key="2">
    <source>
        <dbReference type="EMBL" id="STS78592.1"/>
    </source>
</evidence>
<sequence length="119" mass="14001">MTSEQFERRKQKAIALMDSRKMWRSNYAPPLLRGLWKLGLKIPPTPFMSFRHVLVLMSVWYSVVWGLVMYFCTWRAQGMPPLVACVHSLCAGLFFGFFMALFHLWRKKVNGLPDWSELD</sequence>
<dbReference type="AlphaFoldDB" id="A0A330W3V3"/>
<evidence type="ECO:0000313" key="3">
    <source>
        <dbReference type="Proteomes" id="UP000254938"/>
    </source>
</evidence>
<evidence type="ECO:0000256" key="1">
    <source>
        <dbReference type="SAM" id="Phobius"/>
    </source>
</evidence>
<proteinExistence type="predicted"/>
<gene>
    <name evidence="2" type="ORF">NCTC9140_00226</name>
</gene>
<protein>
    <submittedName>
        <fullName evidence="2">Uncharacterized protein</fullName>
    </submittedName>
</protein>
<keyword evidence="1" id="KW-1133">Transmembrane helix</keyword>
<feature type="transmembrane region" description="Helical" evidence="1">
    <location>
        <begin position="53"/>
        <end position="72"/>
    </location>
</feature>